<keyword evidence="1" id="KW-1133">Transmembrane helix</keyword>
<dbReference type="Pfam" id="PF00578">
    <property type="entry name" value="AhpC-TSA"/>
    <property type="match status" value="1"/>
</dbReference>
<dbReference type="RefSeq" id="WP_407665811.1">
    <property type="nucleotide sequence ID" value="NZ_AP022577.1"/>
</dbReference>
<evidence type="ECO:0000259" key="2">
    <source>
        <dbReference type="PROSITE" id="PS51352"/>
    </source>
</evidence>
<dbReference type="InterPro" id="IPR013766">
    <property type="entry name" value="Thioredoxin_domain"/>
</dbReference>
<dbReference type="InterPro" id="IPR050553">
    <property type="entry name" value="Thioredoxin_ResA/DsbE_sf"/>
</dbReference>
<dbReference type="InterPro" id="IPR036249">
    <property type="entry name" value="Thioredoxin-like_sf"/>
</dbReference>
<evidence type="ECO:0000313" key="3">
    <source>
        <dbReference type="EMBL" id="BBX82802.1"/>
    </source>
</evidence>
<organism evidence="3 4">
    <name type="scientific">Mycolicibacterium aubagnense</name>
    <dbReference type="NCBI Taxonomy" id="319707"/>
    <lineage>
        <taxon>Bacteria</taxon>
        <taxon>Bacillati</taxon>
        <taxon>Actinomycetota</taxon>
        <taxon>Actinomycetes</taxon>
        <taxon>Mycobacteriales</taxon>
        <taxon>Mycobacteriaceae</taxon>
        <taxon>Mycolicibacterium</taxon>
    </lineage>
</organism>
<dbReference type="Proteomes" id="UP000465609">
    <property type="component" value="Chromosome"/>
</dbReference>
<keyword evidence="1" id="KW-0472">Membrane</keyword>
<keyword evidence="1" id="KW-0812">Transmembrane</keyword>
<gene>
    <name evidence="3" type="ORF">MAUB_06750</name>
</gene>
<name>A0ABM7I891_9MYCO</name>
<protein>
    <submittedName>
        <fullName evidence="3">Protein disulfide oxidoreductase</fullName>
    </submittedName>
</protein>
<keyword evidence="4" id="KW-1185">Reference proteome</keyword>
<feature type="transmembrane region" description="Helical" evidence="1">
    <location>
        <begin position="20"/>
        <end position="38"/>
    </location>
</feature>
<dbReference type="InterPro" id="IPR000866">
    <property type="entry name" value="AhpC/TSA"/>
</dbReference>
<dbReference type="PANTHER" id="PTHR42852:SF17">
    <property type="entry name" value="THIOREDOXIN-LIKE PROTEIN HI_1115"/>
    <property type="match status" value="1"/>
</dbReference>
<dbReference type="PROSITE" id="PS51352">
    <property type="entry name" value="THIOREDOXIN_2"/>
    <property type="match status" value="1"/>
</dbReference>
<sequence length="178" mass="19005">MVTVGALSTYRLRHVPVWRAAAMMVAVLMLLVLTSVSVPKARADDRLQFTGTLLSGGTFNGASLVGRPAVLWFWTPWCPFCNAEAPGVHAVAAANPNVAFVGIAAHADPGAMSGFAGKYGLNFPIINDADGAIWARYQVPWQPAYVFYRADGSSTFVNNPTSAMSESELAERVSALTR</sequence>
<dbReference type="PANTHER" id="PTHR42852">
    <property type="entry name" value="THIOL:DISULFIDE INTERCHANGE PROTEIN DSBE"/>
    <property type="match status" value="1"/>
</dbReference>
<dbReference type="Gene3D" id="3.40.30.10">
    <property type="entry name" value="Glutaredoxin"/>
    <property type="match status" value="1"/>
</dbReference>
<evidence type="ECO:0000256" key="1">
    <source>
        <dbReference type="SAM" id="Phobius"/>
    </source>
</evidence>
<accession>A0ABM7I891</accession>
<evidence type="ECO:0000313" key="4">
    <source>
        <dbReference type="Proteomes" id="UP000465609"/>
    </source>
</evidence>
<dbReference type="EMBL" id="AP022577">
    <property type="protein sequence ID" value="BBX82802.1"/>
    <property type="molecule type" value="Genomic_DNA"/>
</dbReference>
<proteinExistence type="predicted"/>
<dbReference type="SUPFAM" id="SSF52833">
    <property type="entry name" value="Thioredoxin-like"/>
    <property type="match status" value="1"/>
</dbReference>
<feature type="domain" description="Thioredoxin" evidence="2">
    <location>
        <begin position="27"/>
        <end position="178"/>
    </location>
</feature>
<reference evidence="3 4" key="1">
    <citation type="journal article" date="2019" name="Emerg. Microbes Infect.">
        <title>Comprehensive subspecies identification of 175 nontuberculous mycobacteria species based on 7547 genomic profiles.</title>
        <authorList>
            <person name="Matsumoto Y."/>
            <person name="Kinjo T."/>
            <person name="Motooka D."/>
            <person name="Nabeya D."/>
            <person name="Jung N."/>
            <person name="Uechi K."/>
            <person name="Horii T."/>
            <person name="Iida T."/>
            <person name="Fujita J."/>
            <person name="Nakamura S."/>
        </authorList>
    </citation>
    <scope>NUCLEOTIDE SEQUENCE [LARGE SCALE GENOMIC DNA]</scope>
    <source>
        <strain evidence="3 4">JCM 15296</strain>
    </source>
</reference>